<dbReference type="AlphaFoldDB" id="A0A7J3XXJ5"/>
<sequence>MSVNAVDQFYNLIYSVIARVASYTPLILVFLALSVIGYIAGYIVKLAVTHLIDFYVKWRLRKYPLFTRLYEKGVSVGGFIGWLSFSTILIYSIYYGLIITGSQHPIIEGSEAILISIDKVLVGMLIVVVLSTILVIVYSVISWVTRGVESKFNIVFQLILYISLFFIVIPIIGLGVSVAGGGNIILDAYQTYLPPGLLLATMVIAGVFLSVLLAESFTSYSGVRSEVAPYLLLALKILVSLLFFSAGVYLVSPSYPALTNISDVVVKITISLTLAVVGVVFAIYMRNKLVTSKPSSMLPVELLDVYIMIPVIVAFIVVALNFVGIRAEIIMSATVGSILLVAGLSVTQWVYTWLIKEGLGVETAVSFAGISLVLFTTLSAVAFLATYPEAVKSVGYSALGVSIIAIVFLVVYYLKRK</sequence>
<dbReference type="EMBL" id="DRYK01000025">
    <property type="protein sequence ID" value="HHP67432.1"/>
    <property type="molecule type" value="Genomic_DNA"/>
</dbReference>
<feature type="transmembrane region" description="Helical" evidence="1">
    <location>
        <begin position="153"/>
        <end position="176"/>
    </location>
</feature>
<evidence type="ECO:0000256" key="1">
    <source>
        <dbReference type="SAM" id="Phobius"/>
    </source>
</evidence>
<feature type="transmembrane region" description="Helical" evidence="1">
    <location>
        <begin position="329"/>
        <end position="351"/>
    </location>
</feature>
<feature type="transmembrane region" description="Helical" evidence="1">
    <location>
        <begin position="120"/>
        <end position="141"/>
    </location>
</feature>
<keyword evidence="1" id="KW-1133">Transmembrane helix</keyword>
<feature type="transmembrane region" description="Helical" evidence="1">
    <location>
        <begin position="264"/>
        <end position="284"/>
    </location>
</feature>
<keyword evidence="1" id="KW-0812">Transmembrane</keyword>
<feature type="transmembrane region" description="Helical" evidence="1">
    <location>
        <begin position="305"/>
        <end position="323"/>
    </location>
</feature>
<evidence type="ECO:0000313" key="2">
    <source>
        <dbReference type="EMBL" id="HHP67432.1"/>
    </source>
</evidence>
<feature type="transmembrane region" description="Helical" evidence="1">
    <location>
        <begin position="79"/>
        <end position="100"/>
    </location>
</feature>
<keyword evidence="1" id="KW-0472">Membrane</keyword>
<reference evidence="2" key="1">
    <citation type="journal article" date="2020" name="mSystems">
        <title>Genome- and Community-Level Interaction Insights into Carbon Utilization and Element Cycling Functions of Hydrothermarchaeota in Hydrothermal Sediment.</title>
        <authorList>
            <person name="Zhou Z."/>
            <person name="Liu Y."/>
            <person name="Xu W."/>
            <person name="Pan J."/>
            <person name="Luo Z.H."/>
            <person name="Li M."/>
        </authorList>
    </citation>
    <scope>NUCLEOTIDE SEQUENCE [LARGE SCALE GENOMIC DNA]</scope>
    <source>
        <strain evidence="2">SpSt-110</strain>
    </source>
</reference>
<feature type="transmembrane region" description="Helical" evidence="1">
    <location>
        <begin position="363"/>
        <end position="387"/>
    </location>
</feature>
<feature type="transmembrane region" description="Helical" evidence="1">
    <location>
        <begin position="230"/>
        <end position="252"/>
    </location>
</feature>
<organism evidence="2">
    <name type="scientific">Thermogladius calderae</name>
    <dbReference type="NCBI Taxonomy" id="1200300"/>
    <lineage>
        <taxon>Archaea</taxon>
        <taxon>Thermoproteota</taxon>
        <taxon>Thermoprotei</taxon>
        <taxon>Desulfurococcales</taxon>
        <taxon>Desulfurococcaceae</taxon>
        <taxon>Thermogladius</taxon>
    </lineage>
</organism>
<gene>
    <name evidence="2" type="ORF">ENM60_01345</name>
</gene>
<name>A0A7J3XXJ5_9CREN</name>
<feature type="transmembrane region" description="Helical" evidence="1">
    <location>
        <begin position="12"/>
        <end position="33"/>
    </location>
</feature>
<accession>A0A7J3XXJ5</accession>
<comment type="caution">
    <text evidence="2">The sequence shown here is derived from an EMBL/GenBank/DDBJ whole genome shotgun (WGS) entry which is preliminary data.</text>
</comment>
<feature type="transmembrane region" description="Helical" evidence="1">
    <location>
        <begin position="393"/>
        <end position="414"/>
    </location>
</feature>
<proteinExistence type="predicted"/>
<protein>
    <submittedName>
        <fullName evidence="2">Uncharacterized protein</fullName>
    </submittedName>
</protein>
<feature type="transmembrane region" description="Helical" evidence="1">
    <location>
        <begin position="196"/>
        <end position="218"/>
    </location>
</feature>